<dbReference type="EMBL" id="RAPK01000006">
    <property type="protein sequence ID" value="RKD76433.1"/>
    <property type="molecule type" value="Genomic_DNA"/>
</dbReference>
<dbReference type="Proteomes" id="UP000285120">
    <property type="component" value="Unassembled WGS sequence"/>
</dbReference>
<keyword evidence="2" id="KW-1133">Transmembrane helix</keyword>
<organism evidence="3 4">
    <name type="scientific">Sinobaca qinghaiensis</name>
    <dbReference type="NCBI Taxonomy" id="342944"/>
    <lineage>
        <taxon>Bacteria</taxon>
        <taxon>Bacillati</taxon>
        <taxon>Bacillota</taxon>
        <taxon>Bacilli</taxon>
        <taxon>Bacillales</taxon>
        <taxon>Sporolactobacillaceae</taxon>
        <taxon>Sinobaca</taxon>
    </lineage>
</organism>
<keyword evidence="2" id="KW-0812">Transmembrane</keyword>
<gene>
    <name evidence="3" type="ORF">ATL39_0650</name>
</gene>
<keyword evidence="4" id="KW-1185">Reference proteome</keyword>
<accession>A0A419V8Z4</accession>
<dbReference type="Pfam" id="PF12841">
    <property type="entry name" value="YvrJ"/>
    <property type="match status" value="1"/>
</dbReference>
<evidence type="ECO:0000256" key="2">
    <source>
        <dbReference type="SAM" id="Phobius"/>
    </source>
</evidence>
<protein>
    <submittedName>
        <fullName evidence="3">YvrJ-like protein</fullName>
    </submittedName>
</protein>
<comment type="caution">
    <text evidence="3">The sequence shown here is derived from an EMBL/GenBank/DDBJ whole genome shotgun (WGS) entry which is preliminary data.</text>
</comment>
<feature type="transmembrane region" description="Helical" evidence="2">
    <location>
        <begin position="6"/>
        <end position="24"/>
    </location>
</feature>
<dbReference type="AlphaFoldDB" id="A0A419V8Z4"/>
<feature type="region of interest" description="Disordered" evidence="1">
    <location>
        <begin position="42"/>
        <end position="67"/>
    </location>
</feature>
<sequence length="67" mass="7524">MNADLWIQVMSDHGISAAIAFYLLHRMEKKLDMLIYTVHQAPPRPASSSEIHPSPSSPFVKGDFLND</sequence>
<evidence type="ECO:0000313" key="4">
    <source>
        <dbReference type="Proteomes" id="UP000285120"/>
    </source>
</evidence>
<feature type="compositionally biased region" description="Low complexity" evidence="1">
    <location>
        <begin position="46"/>
        <end position="58"/>
    </location>
</feature>
<name>A0A419V8Z4_9BACL</name>
<evidence type="ECO:0000256" key="1">
    <source>
        <dbReference type="SAM" id="MobiDB-lite"/>
    </source>
</evidence>
<evidence type="ECO:0000313" key="3">
    <source>
        <dbReference type="EMBL" id="RKD76433.1"/>
    </source>
</evidence>
<reference evidence="3 4" key="1">
    <citation type="submission" date="2018-09" db="EMBL/GenBank/DDBJ databases">
        <title>Genomic Encyclopedia of Archaeal and Bacterial Type Strains, Phase II (KMG-II): from individual species to whole genera.</title>
        <authorList>
            <person name="Goeker M."/>
        </authorList>
    </citation>
    <scope>NUCLEOTIDE SEQUENCE [LARGE SCALE GENOMIC DNA]</scope>
    <source>
        <strain evidence="3 4">DSM 17008</strain>
    </source>
</reference>
<proteinExistence type="predicted"/>
<dbReference type="InterPro" id="IPR024419">
    <property type="entry name" value="YvrJ"/>
</dbReference>
<keyword evidence="2" id="KW-0472">Membrane</keyword>
<dbReference type="RefSeq" id="WP_245960901.1">
    <property type="nucleotide sequence ID" value="NZ_RAPK01000006.1"/>
</dbReference>